<gene>
    <name evidence="2" type="ORF">OH76DRAFT_213448</name>
</gene>
<organism evidence="2 3">
    <name type="scientific">Lentinus brumalis</name>
    <dbReference type="NCBI Taxonomy" id="2498619"/>
    <lineage>
        <taxon>Eukaryota</taxon>
        <taxon>Fungi</taxon>
        <taxon>Dikarya</taxon>
        <taxon>Basidiomycota</taxon>
        <taxon>Agaricomycotina</taxon>
        <taxon>Agaricomycetes</taxon>
        <taxon>Polyporales</taxon>
        <taxon>Polyporaceae</taxon>
        <taxon>Lentinus</taxon>
    </lineage>
</organism>
<dbReference type="GO" id="GO:0006367">
    <property type="term" value="P:transcription initiation at RNA polymerase II promoter"/>
    <property type="evidence" value="ECO:0007669"/>
    <property type="project" value="TreeGrafter"/>
</dbReference>
<dbReference type="InterPro" id="IPR036322">
    <property type="entry name" value="WD40_repeat_dom_sf"/>
</dbReference>
<dbReference type="PANTHER" id="PTHR19879:SF1">
    <property type="entry name" value="CANNONBALL-RELATED"/>
    <property type="match status" value="1"/>
</dbReference>
<protein>
    <submittedName>
        <fullName evidence="2">WD40 repeat-like protein</fullName>
    </submittedName>
</protein>
<dbReference type="PROSITE" id="PS50294">
    <property type="entry name" value="WD_REPEATS_REGION"/>
    <property type="match status" value="2"/>
</dbReference>
<dbReference type="GO" id="GO:0005669">
    <property type="term" value="C:transcription factor TFIID complex"/>
    <property type="evidence" value="ECO:0007669"/>
    <property type="project" value="TreeGrafter"/>
</dbReference>
<dbReference type="OrthoDB" id="972532at2759"/>
<dbReference type="PANTHER" id="PTHR19879">
    <property type="entry name" value="TRANSCRIPTION INITIATION FACTOR TFIID"/>
    <property type="match status" value="1"/>
</dbReference>
<name>A0A371CML4_9APHY</name>
<keyword evidence="1" id="KW-0853">WD repeat</keyword>
<dbReference type="Proteomes" id="UP000256964">
    <property type="component" value="Unassembled WGS sequence"/>
</dbReference>
<sequence>MVYDSIEDSFDDIVPVIATMPSNKLRSLSIIFSDTQEWQTISDPVGHPLDDAILALGKPSVVVSVAQVKRNNPASKIVQRYLPRLHEAKLLQVQCSSGHPDGEFHLGHEVSVEAMDASPDGRYIATGADDGTVIVWSGTTAPERTLVEMQCPAEYQSVLSLHFSDTGDFLAGICDHSLLIWRVVDGVQVTSMPGPLGCERSCAWQTQSRDYLTLSVMEWGIHHDEEPRSAYLSVTEVHVLHSGTVTTSDPVSLSPDHFPDIYEGLFEDRTCITHSSSGSCVAVWSIGGPGCCIWKMPAGDSTPAYALTHRLSYGHPPSSPWWAIFVGDTQLVIGFDDGTIRWWDISSFPSTQVEPCGIRALLPQRSSPAWPPSISPQHSFLIAWWWEDKSVPILRRTKTPTSQGSLARFDDFSLHVTLHGHTKRVTAACFSPCERYVATASDDRTVRVWSTSDGELLWTFRDHDNRVTKVVFSPDGRILASAGNNGRVCIRLLAMFVRDLPVSSIDDT</sequence>
<accession>A0A371CML4</accession>
<feature type="repeat" description="WD" evidence="1">
    <location>
        <begin position="460"/>
        <end position="488"/>
    </location>
</feature>
<dbReference type="GO" id="GO:0016251">
    <property type="term" value="F:RNA polymerase II general transcription initiation factor activity"/>
    <property type="evidence" value="ECO:0007669"/>
    <property type="project" value="TreeGrafter"/>
</dbReference>
<dbReference type="SUPFAM" id="SSF50978">
    <property type="entry name" value="WD40 repeat-like"/>
    <property type="match status" value="1"/>
</dbReference>
<reference evidence="2 3" key="1">
    <citation type="journal article" date="2018" name="Biotechnol. Biofuels">
        <title>Integrative visual omics of the white-rot fungus Polyporus brumalis exposes the biotechnological potential of its oxidative enzymes for delignifying raw plant biomass.</title>
        <authorList>
            <person name="Miyauchi S."/>
            <person name="Rancon A."/>
            <person name="Drula E."/>
            <person name="Hage H."/>
            <person name="Chaduli D."/>
            <person name="Favel A."/>
            <person name="Grisel S."/>
            <person name="Henrissat B."/>
            <person name="Herpoel-Gimbert I."/>
            <person name="Ruiz-Duenas F.J."/>
            <person name="Chevret D."/>
            <person name="Hainaut M."/>
            <person name="Lin J."/>
            <person name="Wang M."/>
            <person name="Pangilinan J."/>
            <person name="Lipzen A."/>
            <person name="Lesage-Meessen L."/>
            <person name="Navarro D."/>
            <person name="Riley R."/>
            <person name="Grigoriev I.V."/>
            <person name="Zhou S."/>
            <person name="Raouche S."/>
            <person name="Rosso M.N."/>
        </authorList>
    </citation>
    <scope>NUCLEOTIDE SEQUENCE [LARGE SCALE GENOMIC DNA]</scope>
    <source>
        <strain evidence="2 3">BRFM 1820</strain>
    </source>
</reference>
<feature type="repeat" description="WD" evidence="1">
    <location>
        <begin position="418"/>
        <end position="459"/>
    </location>
</feature>
<keyword evidence="3" id="KW-1185">Reference proteome</keyword>
<dbReference type="AlphaFoldDB" id="A0A371CML4"/>
<dbReference type="InterPro" id="IPR001680">
    <property type="entry name" value="WD40_rpt"/>
</dbReference>
<dbReference type="SMART" id="SM00320">
    <property type="entry name" value="WD40"/>
    <property type="match status" value="5"/>
</dbReference>
<dbReference type="InterPro" id="IPR015943">
    <property type="entry name" value="WD40/YVTN_repeat-like_dom_sf"/>
</dbReference>
<dbReference type="EMBL" id="KZ857509">
    <property type="protein sequence ID" value="RDX41521.1"/>
    <property type="molecule type" value="Genomic_DNA"/>
</dbReference>
<feature type="repeat" description="WD" evidence="1">
    <location>
        <begin position="105"/>
        <end position="137"/>
    </location>
</feature>
<dbReference type="STRING" id="139420.A0A371CML4"/>
<evidence type="ECO:0000256" key="1">
    <source>
        <dbReference type="PROSITE-ProRule" id="PRU00221"/>
    </source>
</evidence>
<dbReference type="Gene3D" id="2.130.10.10">
    <property type="entry name" value="YVTN repeat-like/Quinoprotein amine dehydrogenase"/>
    <property type="match status" value="2"/>
</dbReference>
<evidence type="ECO:0000313" key="2">
    <source>
        <dbReference type="EMBL" id="RDX41521.1"/>
    </source>
</evidence>
<dbReference type="Pfam" id="PF00400">
    <property type="entry name" value="WD40"/>
    <property type="match status" value="4"/>
</dbReference>
<dbReference type="PROSITE" id="PS50082">
    <property type="entry name" value="WD_REPEATS_2"/>
    <property type="match status" value="3"/>
</dbReference>
<evidence type="ECO:0000313" key="3">
    <source>
        <dbReference type="Proteomes" id="UP000256964"/>
    </source>
</evidence>
<proteinExistence type="predicted"/>